<dbReference type="EMBL" id="AZIT01000129">
    <property type="protein sequence ID" value="ETZ17037.1"/>
    <property type="molecule type" value="Genomic_DNA"/>
</dbReference>
<accession>W6TEP3</accession>
<evidence type="ECO:0000313" key="1">
    <source>
        <dbReference type="EMBL" id="ETZ17037.1"/>
    </source>
</evidence>
<dbReference type="AlphaFoldDB" id="W6TEP3"/>
<sequence>MTAKIYSFIPLLPLLLHYYIPSPSPPPSSPHQ</sequence>
<protein>
    <submittedName>
        <fullName evidence="1">Uncharacterized protein</fullName>
    </submittedName>
</protein>
<proteinExistence type="predicted"/>
<comment type="caution">
    <text evidence="1">The sequence shown here is derived from an EMBL/GenBank/DDBJ whole genome shotgun (WGS) entry which is preliminary data.</text>
</comment>
<gene>
    <name evidence="1" type="ORF">BDCR2A_02050</name>
</gene>
<name>W6TEP3_9SPIR</name>
<evidence type="ECO:0000313" key="2">
    <source>
        <dbReference type="Proteomes" id="UP000019148"/>
    </source>
</evidence>
<dbReference type="Proteomes" id="UP000019148">
    <property type="component" value="Unassembled WGS sequence"/>
</dbReference>
<reference evidence="1 2" key="1">
    <citation type="submission" date="2013-12" db="EMBL/GenBank/DDBJ databases">
        <title>Comparative genomics of relapsing fever spirochetes.</title>
        <authorList>
            <person name="Schwan T.G."/>
            <person name="Raffel S.J."/>
            <person name="Porcella S.F."/>
        </authorList>
    </citation>
    <scope>NUCLEOTIDE SEQUENCE [LARGE SCALE GENOMIC DNA]</scope>
    <source>
        <strain evidence="1 2">CR2A</strain>
    </source>
</reference>
<organism evidence="1 2">
    <name type="scientific">Borrelia duttonii CR2A</name>
    <dbReference type="NCBI Taxonomy" id="1432657"/>
    <lineage>
        <taxon>Bacteria</taxon>
        <taxon>Pseudomonadati</taxon>
        <taxon>Spirochaetota</taxon>
        <taxon>Spirochaetia</taxon>
        <taxon>Spirochaetales</taxon>
        <taxon>Borreliaceae</taxon>
        <taxon>Borrelia</taxon>
    </lineage>
</organism>